<dbReference type="EMBL" id="JAGKQQ010000001">
    <property type="protein sequence ID" value="MBP3956336.1"/>
    <property type="molecule type" value="Genomic_DNA"/>
</dbReference>
<dbReference type="InterPro" id="IPR029044">
    <property type="entry name" value="Nucleotide-diphossugar_trans"/>
</dbReference>
<keyword evidence="2" id="KW-0328">Glycosyltransferase</keyword>
<proteinExistence type="predicted"/>
<dbReference type="InterPro" id="IPR001173">
    <property type="entry name" value="Glyco_trans_2-like"/>
</dbReference>
<dbReference type="Gene3D" id="3.90.550.10">
    <property type="entry name" value="Spore Coat Polysaccharide Biosynthesis Protein SpsA, Chain A"/>
    <property type="match status" value="1"/>
</dbReference>
<gene>
    <name evidence="2" type="ORF">J8F10_13680</name>
</gene>
<feature type="domain" description="Glycosyltransferase 2-like" evidence="1">
    <location>
        <begin position="7"/>
        <end position="171"/>
    </location>
</feature>
<dbReference type="GO" id="GO:0016757">
    <property type="term" value="F:glycosyltransferase activity"/>
    <property type="evidence" value="ECO:0007669"/>
    <property type="project" value="UniProtKB-KW"/>
</dbReference>
<dbReference type="EC" id="2.4.-.-" evidence="2"/>
<sequence>MSDVLTIGMATRGEPDHVWFTLSALAANHPRCRYVVVDNTPERDSRVEAITRAVGGTYYHRPDLTGTSAPRDAVFRFAETPWVMCLDSHVILETGAVQAALGFAAAHPDSNDLVQGPLIGDDGRWFATHWGITAPPGLWGTWQSDPRGQFPAGAPFDIPMTGLGQWMMRRAAWPGFNPLFRGFGGEEGYLHEVVRRAGGRTLCHPALRWRHKFRDVSGWHNNPPPPYPLRLSDHVWNLLVGHRELGIEATEQIHAHYGKKLGAQEWESLVRAAAEAQPFGGPRHQVKRQKILALWYSDNTAPPDLLNRSATSVVAAQSQTLRHDVTVSACSWAPVPGAPFDRPGASWESFRGAQVRGYGTILAQMEQAYQRAGAPGDFDAIAFCEHDVLYPPGYFDRVGDALAANPTAPVVSHLDYVGLNATGWQAVRARHEPLHQLTLRADVFRANLERTKSDARRSDAVVLEPDHGTARADWIRVPPIDPTGATGMPAVHVNHGVGRFTAHGDVCYEPRGFALWHPHWGEARRWWPGDMATLANVATDQFKGGGCSSCEAAKHATLESWAKAAAARPSDFHEHVPTLQELAAKCTSATELSLWMKPADAAMAYGLGATGTFTSVCPHPKPQWAELTRLMGARFTGTATDPASAPVAPTDLLFIDTDHTAGALMPLLEAHHERVARYLVVHCTVTFGEAGDKPDAPGVMHALRAFCLKHPEWVVKRHDRNNHGLMVLSKCPEDVKELPSLWRQAMNYTAAMIRHKAAGSPVVSLEVLEERQGHCATCEERALDACAACGCPLEAKLPLATETCGLVKKGRHPKWEAVAGAE</sequence>
<dbReference type="Pfam" id="PF00535">
    <property type="entry name" value="Glycos_transf_2"/>
    <property type="match status" value="1"/>
</dbReference>
<dbReference type="CDD" id="cd00761">
    <property type="entry name" value="Glyco_tranf_GTA_type"/>
    <property type="match status" value="1"/>
</dbReference>
<reference evidence="2 3" key="1">
    <citation type="submission" date="2021-04" db="EMBL/GenBank/DDBJ databases">
        <authorList>
            <person name="Ivanova A."/>
        </authorList>
    </citation>
    <scope>NUCLEOTIDE SEQUENCE [LARGE SCALE GENOMIC DNA]</scope>
    <source>
        <strain evidence="2 3">G18</strain>
    </source>
</reference>
<accession>A0ABS5BRQ3</accession>
<keyword evidence="3" id="KW-1185">Reference proteome</keyword>
<dbReference type="SUPFAM" id="SSF53448">
    <property type="entry name" value="Nucleotide-diphospho-sugar transferases"/>
    <property type="match status" value="1"/>
</dbReference>
<dbReference type="Proteomes" id="UP000676565">
    <property type="component" value="Unassembled WGS sequence"/>
</dbReference>
<keyword evidence="2" id="KW-0808">Transferase</keyword>
<evidence type="ECO:0000313" key="2">
    <source>
        <dbReference type="EMBL" id="MBP3956336.1"/>
    </source>
</evidence>
<evidence type="ECO:0000259" key="1">
    <source>
        <dbReference type="Pfam" id="PF00535"/>
    </source>
</evidence>
<protein>
    <submittedName>
        <fullName evidence="2">Glycosyltransferase</fullName>
        <ecNumber evidence="2">2.4.-.-</ecNumber>
    </submittedName>
</protein>
<comment type="caution">
    <text evidence="2">The sequence shown here is derived from an EMBL/GenBank/DDBJ whole genome shotgun (WGS) entry which is preliminary data.</text>
</comment>
<evidence type="ECO:0000313" key="3">
    <source>
        <dbReference type="Proteomes" id="UP000676565"/>
    </source>
</evidence>
<organism evidence="2 3">
    <name type="scientific">Gemmata palustris</name>
    <dbReference type="NCBI Taxonomy" id="2822762"/>
    <lineage>
        <taxon>Bacteria</taxon>
        <taxon>Pseudomonadati</taxon>
        <taxon>Planctomycetota</taxon>
        <taxon>Planctomycetia</taxon>
        <taxon>Gemmatales</taxon>
        <taxon>Gemmataceae</taxon>
        <taxon>Gemmata</taxon>
    </lineage>
</organism>
<name>A0ABS5BRQ3_9BACT</name>